<evidence type="ECO:0000256" key="1">
    <source>
        <dbReference type="ARBA" id="ARBA00004141"/>
    </source>
</evidence>
<evidence type="ECO:0000256" key="3">
    <source>
        <dbReference type="ARBA" id="ARBA00022989"/>
    </source>
</evidence>
<evidence type="ECO:0000259" key="7">
    <source>
        <dbReference type="PROSITE" id="PS50850"/>
    </source>
</evidence>
<feature type="transmembrane region" description="Helical" evidence="6">
    <location>
        <begin position="429"/>
        <end position="449"/>
    </location>
</feature>
<dbReference type="FunFam" id="1.20.1250.20:FF:000249">
    <property type="entry name" value="facilitated trehalose transporter Tret1"/>
    <property type="match status" value="1"/>
</dbReference>
<dbReference type="GO" id="GO:0016020">
    <property type="term" value="C:membrane"/>
    <property type="evidence" value="ECO:0007669"/>
    <property type="project" value="UniProtKB-SubCell"/>
</dbReference>
<dbReference type="GeneID" id="117651264"/>
<gene>
    <name evidence="9" type="primary">LOC117651264</name>
</gene>
<feature type="domain" description="Major facilitator superfamily (MFS) profile" evidence="7">
    <location>
        <begin position="46"/>
        <end position="490"/>
    </location>
</feature>
<feature type="compositionally biased region" description="Basic and acidic residues" evidence="5">
    <location>
        <begin position="9"/>
        <end position="19"/>
    </location>
</feature>
<comment type="subcellular location">
    <subcellularLocation>
        <location evidence="1">Membrane</location>
        <topology evidence="1">Multi-pass membrane protein</topology>
    </subcellularLocation>
</comment>
<evidence type="ECO:0000313" key="8">
    <source>
        <dbReference type="Proteomes" id="UP000515158"/>
    </source>
</evidence>
<name>A0A6P9A0Q3_THRPL</name>
<feature type="transmembrane region" description="Helical" evidence="6">
    <location>
        <begin position="150"/>
        <end position="168"/>
    </location>
</feature>
<dbReference type="OrthoDB" id="6612291at2759"/>
<dbReference type="RefSeq" id="XP_034251010.1">
    <property type="nucleotide sequence ID" value="XM_034395119.1"/>
</dbReference>
<organism evidence="9">
    <name type="scientific">Thrips palmi</name>
    <name type="common">Melon thrips</name>
    <dbReference type="NCBI Taxonomy" id="161013"/>
    <lineage>
        <taxon>Eukaryota</taxon>
        <taxon>Metazoa</taxon>
        <taxon>Ecdysozoa</taxon>
        <taxon>Arthropoda</taxon>
        <taxon>Hexapoda</taxon>
        <taxon>Insecta</taxon>
        <taxon>Pterygota</taxon>
        <taxon>Neoptera</taxon>
        <taxon>Paraneoptera</taxon>
        <taxon>Thysanoptera</taxon>
        <taxon>Terebrantia</taxon>
        <taxon>Thripoidea</taxon>
        <taxon>Thripidae</taxon>
        <taxon>Thrips</taxon>
    </lineage>
</organism>
<dbReference type="Proteomes" id="UP000515158">
    <property type="component" value="Unplaced"/>
</dbReference>
<evidence type="ECO:0000313" key="9">
    <source>
        <dbReference type="RefSeq" id="XP_034251010.1"/>
    </source>
</evidence>
<accession>A0A6P9A0Q3</accession>
<dbReference type="PROSITE" id="PS50850">
    <property type="entry name" value="MFS"/>
    <property type="match status" value="1"/>
</dbReference>
<dbReference type="InterPro" id="IPR020846">
    <property type="entry name" value="MFS_dom"/>
</dbReference>
<dbReference type="InterPro" id="IPR005828">
    <property type="entry name" value="MFS_sugar_transport-like"/>
</dbReference>
<dbReference type="KEGG" id="tpal:117651264"/>
<keyword evidence="4 6" id="KW-0472">Membrane</keyword>
<feature type="transmembrane region" description="Helical" evidence="6">
    <location>
        <begin position="211"/>
        <end position="229"/>
    </location>
</feature>
<keyword evidence="2 6" id="KW-0812">Transmembrane</keyword>
<dbReference type="PANTHER" id="PTHR48021">
    <property type="match status" value="1"/>
</dbReference>
<reference evidence="9" key="1">
    <citation type="submission" date="2025-08" db="UniProtKB">
        <authorList>
            <consortium name="RefSeq"/>
        </authorList>
    </citation>
    <scope>IDENTIFICATION</scope>
    <source>
        <tissue evidence="9">Total insect</tissue>
    </source>
</reference>
<evidence type="ECO:0000256" key="5">
    <source>
        <dbReference type="SAM" id="MobiDB-lite"/>
    </source>
</evidence>
<feature type="transmembrane region" description="Helical" evidence="6">
    <location>
        <begin position="364"/>
        <end position="384"/>
    </location>
</feature>
<keyword evidence="3 6" id="KW-1133">Transmembrane helix</keyword>
<feature type="transmembrane region" description="Helical" evidence="6">
    <location>
        <begin position="120"/>
        <end position="138"/>
    </location>
</feature>
<dbReference type="Gene3D" id="1.20.1250.20">
    <property type="entry name" value="MFS general substrate transporter like domains"/>
    <property type="match status" value="1"/>
</dbReference>
<protein>
    <submittedName>
        <fullName evidence="9">Facilitated trehalose transporter Tret1-like</fullName>
    </submittedName>
</protein>
<dbReference type="PRINTS" id="PR00171">
    <property type="entry name" value="SUGRTRNSPORT"/>
</dbReference>
<dbReference type="InParanoid" id="A0A6P9A0Q3"/>
<feature type="transmembrane region" description="Helical" evidence="6">
    <location>
        <begin position="396"/>
        <end position="417"/>
    </location>
</feature>
<dbReference type="InterPro" id="IPR036259">
    <property type="entry name" value="MFS_trans_sf"/>
</dbReference>
<dbReference type="SUPFAM" id="SSF103473">
    <property type="entry name" value="MFS general substrate transporter"/>
    <property type="match status" value="1"/>
</dbReference>
<dbReference type="InterPro" id="IPR050549">
    <property type="entry name" value="MFS_Trehalose_Transporter"/>
</dbReference>
<dbReference type="PANTHER" id="PTHR48021:SF24">
    <property type="entry name" value="MAJOR FACILITATOR SUPERFAMILY (MFS) PROFILE DOMAIN-CONTAINING PROTEIN"/>
    <property type="match status" value="1"/>
</dbReference>
<feature type="transmembrane region" description="Helical" evidence="6">
    <location>
        <begin position="180"/>
        <end position="199"/>
    </location>
</feature>
<feature type="region of interest" description="Disordered" evidence="5">
    <location>
        <begin position="1"/>
        <end position="37"/>
    </location>
</feature>
<feature type="transmembrane region" description="Helical" evidence="6">
    <location>
        <begin position="87"/>
        <end position="108"/>
    </location>
</feature>
<dbReference type="AlphaFoldDB" id="A0A6P9A0Q3"/>
<keyword evidence="8" id="KW-1185">Reference proteome</keyword>
<evidence type="ECO:0000256" key="2">
    <source>
        <dbReference type="ARBA" id="ARBA00022692"/>
    </source>
</evidence>
<dbReference type="InterPro" id="IPR003663">
    <property type="entry name" value="Sugar/inositol_transpt"/>
</dbReference>
<feature type="transmembrane region" description="Helical" evidence="6">
    <location>
        <begin position="334"/>
        <end position="357"/>
    </location>
</feature>
<feature type="transmembrane region" description="Helical" evidence="6">
    <location>
        <begin position="299"/>
        <end position="322"/>
    </location>
</feature>
<dbReference type="Pfam" id="PF00083">
    <property type="entry name" value="Sugar_tr"/>
    <property type="match status" value="1"/>
</dbReference>
<proteinExistence type="predicted"/>
<dbReference type="GO" id="GO:0022857">
    <property type="term" value="F:transmembrane transporter activity"/>
    <property type="evidence" value="ECO:0007669"/>
    <property type="project" value="InterPro"/>
</dbReference>
<feature type="transmembrane region" description="Helical" evidence="6">
    <location>
        <begin position="469"/>
        <end position="486"/>
    </location>
</feature>
<sequence>MPPGRARSHHDAQRTDAAKPRSHSLSAKQAPEPTGPKGLRCCRPQILACLAAGMFNVPEGLTMAYSSSLIPELQEEGSEIPITLEQGVLLGSCMVACMAMGTLISGVVMNRFGRLNTVRFSFLPFAAGWFVVASASTYEQILVGRLLTGLANSLGINGAIMFVTEVAPSHLRGALNATQPTMASIGIVLGYVLGAVTRWRLSAWISGASPFFVVVLMQLVCYESPIWLVSKGRVEEARRSLRAYARCYDTEDAREKLPERQLEWLIQRRDCSEAQVATKVPWYRAVLDLFTQPEGYRPLLILFVVFAAQNLSGIYITLFYAAPFFKEMGVEVDAFQAAVLIGLMRLVMGLVAVWLLGNVSVRKLMTTSSLGMGVCMLLSGYFTLRPEHGLHGWVPVVLVLVYVAMSCCGLMTVPWTMPAELYPDHLRDAGQSFTVFSADLLMFSVLQLYPTLLNGLQFGEVTGTVGIQWFFAAVSLANVVFVVVFLPETHGRSLQELQEHYQLNTMWLWRTKTRPADTESGNNVSTTSTVTACDSDLTKT</sequence>
<evidence type="ECO:0000256" key="6">
    <source>
        <dbReference type="SAM" id="Phobius"/>
    </source>
</evidence>
<evidence type="ECO:0000256" key="4">
    <source>
        <dbReference type="ARBA" id="ARBA00023136"/>
    </source>
</evidence>